<dbReference type="PaxDb" id="190304-FN0496"/>
<dbReference type="AlphaFoldDB" id="Q8RG23"/>
<reference evidence="1" key="1">
    <citation type="journal article" date="2002" name="J. Bacteriol.">
        <title>Genome sequence and analysis of the oral bacterium Fusobacterium nucleatum strain ATCC 25586.</title>
        <authorList>
            <person name="Kapatral V."/>
            <person name="Anderson I."/>
            <person name="Ivanova N."/>
            <person name="Reznik G."/>
            <person name="Los T."/>
            <person name="Lykidis A."/>
            <person name="Bhattacharyya A."/>
            <person name="Bartman A."/>
            <person name="Gardner W."/>
            <person name="Grechkin G."/>
            <person name="Zhu L."/>
            <person name="Vasieva O."/>
            <person name="Chu L."/>
            <person name="Kogan Y."/>
            <person name="Chaga O."/>
            <person name="Goltsman E."/>
            <person name="Bernal A."/>
            <person name="Larsen N."/>
            <person name="D'Souza M."/>
            <person name="Walunas T."/>
            <person name="Pusch G."/>
            <person name="Haselkorn R."/>
            <person name="Fonstein M."/>
            <person name="Kyrpides N."/>
            <person name="Overbeek R."/>
        </authorList>
    </citation>
    <scope>NUCLEOTIDE SEQUENCE [LARGE SCALE GENOMIC DNA]</scope>
    <source>
        <strain evidence="1">ATCC 25586</strain>
    </source>
</reference>
<dbReference type="EnsemblBacteria" id="AAL94692">
    <property type="protein sequence ID" value="AAL94692"/>
    <property type="gene ID" value="FN0496"/>
</dbReference>
<keyword evidence="3" id="KW-1185">Reference proteome</keyword>
<dbReference type="Proteomes" id="UP000241660">
    <property type="component" value="Chromosome"/>
</dbReference>
<name>Q8RG23_FUSNN</name>
<gene>
    <name evidence="1" type="ordered locus">FN0496</name>
    <name evidence="2" type="ORF">C7Y58_05545</name>
</gene>
<proteinExistence type="predicted"/>
<reference evidence="2" key="3">
    <citation type="submission" date="2018-03" db="EMBL/GenBank/DDBJ databases">
        <title>Complete Fusobacterium genomes using hybrid Minion sequencing.</title>
        <authorList>
            <person name="Slade D.J."/>
            <person name="Lahmers K."/>
        </authorList>
    </citation>
    <scope>NUCLEOTIDE SEQUENCE</scope>
    <source>
        <strain evidence="2">ATCC 25586</strain>
    </source>
</reference>
<dbReference type="EMBL" id="CP028101">
    <property type="protein sequence ID" value="AVQ14945.1"/>
    <property type="molecule type" value="Genomic_DNA"/>
</dbReference>
<reference evidence="3" key="2">
    <citation type="journal article" date="2018" name="MSphere">
        <title>Fusobacterium Genomics Using MinION and Illumina Sequencing Enables Genome Completion and Correction.</title>
        <authorList>
            <person name="Todd S.M."/>
            <person name="Settlage R.E."/>
            <person name="Lahmers K.K."/>
            <person name="Slade D.J."/>
        </authorList>
    </citation>
    <scope>NUCLEOTIDE SEQUENCE [LARGE SCALE GENOMIC DNA]</scope>
    <source>
        <strain evidence="3">ATCC 25586</strain>
    </source>
</reference>
<dbReference type="KEGG" id="fnu:FN0496"/>
<accession>Q8RG23</accession>
<dbReference type="GeneID" id="79783502"/>
<dbReference type="STRING" id="190304.FN0496"/>
<dbReference type="RefSeq" id="WP_011016430.1">
    <property type="nucleotide sequence ID" value="NZ_CP028101.1"/>
</dbReference>
<dbReference type="GO" id="GO:0006355">
    <property type="term" value="P:regulation of DNA-templated transcription"/>
    <property type="evidence" value="ECO:0007669"/>
    <property type="project" value="InterPro"/>
</dbReference>
<evidence type="ECO:0000313" key="1">
    <source>
        <dbReference type="EMBL" id="AAL94692.1"/>
    </source>
</evidence>
<dbReference type="InterPro" id="IPR010985">
    <property type="entry name" value="Ribbon_hlx_hlx"/>
</dbReference>
<dbReference type="NCBIfam" id="NF046040">
    <property type="entry name" value="RelB_antitoxin"/>
    <property type="match status" value="1"/>
</dbReference>
<dbReference type="HOGENOM" id="CLU_155311_8_3_0"/>
<dbReference type="SUPFAM" id="SSF47598">
    <property type="entry name" value="Ribbon-helix-helix"/>
    <property type="match status" value="1"/>
</dbReference>
<dbReference type="BioCyc" id="FNUC190304:G1FZS-1089-MONOMER"/>
<dbReference type="InterPro" id="IPR038296">
    <property type="entry name" value="ParD_sf"/>
</dbReference>
<dbReference type="InterPro" id="IPR046257">
    <property type="entry name" value="DUF6290"/>
</dbReference>
<evidence type="ECO:0000313" key="2">
    <source>
        <dbReference type="EMBL" id="AVQ14945.1"/>
    </source>
</evidence>
<protein>
    <submittedName>
        <fullName evidence="2">CopG family transcriptional regulator</fullName>
    </submittedName>
</protein>
<dbReference type="PATRIC" id="fig|190304.8.peg.1066"/>
<dbReference type="Gene3D" id="6.10.180.10">
    <property type="entry name" value="Antitoxin ParD"/>
    <property type="match status" value="1"/>
</dbReference>
<organism evidence="1">
    <name type="scientific">Fusobacterium nucleatum subsp. nucleatum (strain ATCC 25586 / DSM 15643 / BCRC 10681 / CIP 101130 / JCM 8532 / KCTC 2640 / LMG 13131 / VPI 4355)</name>
    <dbReference type="NCBI Taxonomy" id="190304"/>
    <lineage>
        <taxon>Bacteria</taxon>
        <taxon>Fusobacteriati</taxon>
        <taxon>Fusobacteriota</taxon>
        <taxon>Fusobacteriia</taxon>
        <taxon>Fusobacteriales</taxon>
        <taxon>Fusobacteriaceae</taxon>
        <taxon>Fusobacterium</taxon>
    </lineage>
</organism>
<sequence>MSALSIRLNDDEKKIINAYAKFYNKTITQVVKEAILEKIENEFDLNELNKAIEEYEKNPVSYSSDEVWKMLGI</sequence>
<dbReference type="EMBL" id="AE009951">
    <property type="protein sequence ID" value="AAL94692.1"/>
    <property type="molecule type" value="Genomic_DNA"/>
</dbReference>
<dbReference type="Pfam" id="PF19807">
    <property type="entry name" value="DUF6290"/>
    <property type="match status" value="1"/>
</dbReference>
<dbReference type="InParanoid" id="Q8RG23"/>
<evidence type="ECO:0000313" key="3">
    <source>
        <dbReference type="Proteomes" id="UP000241660"/>
    </source>
</evidence>